<reference evidence="4 5" key="1">
    <citation type="submission" date="2020-04" db="EMBL/GenBank/DDBJ databases">
        <authorList>
            <person name="Wallbank WR R."/>
            <person name="Pardo Diaz C."/>
            <person name="Kozak K."/>
            <person name="Martin S."/>
            <person name="Jiggins C."/>
            <person name="Moest M."/>
            <person name="Warren A I."/>
            <person name="Byers J.R.P. K."/>
            <person name="Montejo-Kovacevich G."/>
            <person name="Yen C E."/>
        </authorList>
    </citation>
    <scope>NUCLEOTIDE SEQUENCE [LARGE SCALE GENOMIC DNA]</scope>
</reference>
<proteinExistence type="predicted"/>
<dbReference type="PANTHER" id="PTHR22933">
    <property type="entry name" value="FI18007P1-RELATED"/>
    <property type="match status" value="1"/>
</dbReference>
<feature type="region of interest" description="Disordered" evidence="1">
    <location>
        <begin position="145"/>
        <end position="165"/>
    </location>
</feature>
<accession>A0A8S1A5D1</accession>
<dbReference type="SUPFAM" id="SSF57625">
    <property type="entry name" value="Invertebrate chitin-binding proteins"/>
    <property type="match status" value="1"/>
</dbReference>
<gene>
    <name evidence="4" type="ORF">APLA_LOCUS8721</name>
</gene>
<organism evidence="4 5">
    <name type="scientific">Arctia plantaginis</name>
    <name type="common">Wood tiger moth</name>
    <name type="synonym">Phalaena plantaginis</name>
    <dbReference type="NCBI Taxonomy" id="874455"/>
    <lineage>
        <taxon>Eukaryota</taxon>
        <taxon>Metazoa</taxon>
        <taxon>Ecdysozoa</taxon>
        <taxon>Arthropoda</taxon>
        <taxon>Hexapoda</taxon>
        <taxon>Insecta</taxon>
        <taxon>Pterygota</taxon>
        <taxon>Neoptera</taxon>
        <taxon>Endopterygota</taxon>
        <taxon>Lepidoptera</taxon>
        <taxon>Glossata</taxon>
        <taxon>Ditrysia</taxon>
        <taxon>Noctuoidea</taxon>
        <taxon>Erebidae</taxon>
        <taxon>Arctiinae</taxon>
        <taxon>Arctia</taxon>
    </lineage>
</organism>
<dbReference type="PROSITE" id="PS50940">
    <property type="entry name" value="CHIT_BIND_II"/>
    <property type="match status" value="1"/>
</dbReference>
<dbReference type="OrthoDB" id="6407151at2759"/>
<name>A0A8S1A5D1_ARCPL</name>
<dbReference type="Pfam" id="PF01607">
    <property type="entry name" value="CBM_14"/>
    <property type="match status" value="1"/>
</dbReference>
<dbReference type="EMBL" id="CADEBC010000511">
    <property type="protein sequence ID" value="CAB3241564.1"/>
    <property type="molecule type" value="Genomic_DNA"/>
</dbReference>
<evidence type="ECO:0000313" key="5">
    <source>
        <dbReference type="Proteomes" id="UP000494106"/>
    </source>
</evidence>
<keyword evidence="5" id="KW-1185">Reference proteome</keyword>
<dbReference type="AlphaFoldDB" id="A0A8S1A5D1"/>
<protein>
    <recommendedName>
        <fullName evidence="3">Chitin-binding type-2 domain-containing protein</fullName>
    </recommendedName>
</protein>
<evidence type="ECO:0000256" key="2">
    <source>
        <dbReference type="SAM" id="SignalP"/>
    </source>
</evidence>
<dbReference type="SMART" id="SM00494">
    <property type="entry name" value="ChtBD2"/>
    <property type="match status" value="1"/>
</dbReference>
<dbReference type="InterPro" id="IPR052976">
    <property type="entry name" value="Scoloptoxin-like"/>
</dbReference>
<dbReference type="Proteomes" id="UP000494106">
    <property type="component" value="Unassembled WGS sequence"/>
</dbReference>
<dbReference type="InterPro" id="IPR002557">
    <property type="entry name" value="Chitin-bd_dom"/>
</dbReference>
<feature type="compositionally biased region" description="Basic and acidic residues" evidence="1">
    <location>
        <begin position="149"/>
        <end position="158"/>
    </location>
</feature>
<evidence type="ECO:0000259" key="3">
    <source>
        <dbReference type="PROSITE" id="PS50940"/>
    </source>
</evidence>
<dbReference type="InterPro" id="IPR036508">
    <property type="entry name" value="Chitin-bd_dom_sf"/>
</dbReference>
<feature type="domain" description="Chitin-binding type-2" evidence="3">
    <location>
        <begin position="63"/>
        <end position="130"/>
    </location>
</feature>
<sequence>MVLRASGLFLIFMMTSSGSDGIDFTMNDDILLKALKDMSNQTKADTLNLPANASSIRENITDTFSCENRTYGYYADVDNECQVFHVCVPTQTPSGRNITYRYSFICPNETIFNQEVLTCTRPIDSIPCEESPNFYHLNEEIGKVSNKTTEPEKKDSRKTQKRKEVKRKENIVMENFIKDIVKDELKDKLEDLEFGIKNTDVVESPILIDTVIEDVDAMSSQEEKEKEEELDRMIMERNMRQERQMRRGSFRFKSDV</sequence>
<dbReference type="GO" id="GO:0005576">
    <property type="term" value="C:extracellular region"/>
    <property type="evidence" value="ECO:0007669"/>
    <property type="project" value="InterPro"/>
</dbReference>
<feature type="chain" id="PRO_5035853968" description="Chitin-binding type-2 domain-containing protein" evidence="2">
    <location>
        <begin position="22"/>
        <end position="256"/>
    </location>
</feature>
<dbReference type="PANTHER" id="PTHR22933:SF43">
    <property type="entry name" value="LP10131P"/>
    <property type="match status" value="1"/>
</dbReference>
<comment type="caution">
    <text evidence="4">The sequence shown here is derived from an EMBL/GenBank/DDBJ whole genome shotgun (WGS) entry which is preliminary data.</text>
</comment>
<feature type="signal peptide" evidence="2">
    <location>
        <begin position="1"/>
        <end position="21"/>
    </location>
</feature>
<evidence type="ECO:0000256" key="1">
    <source>
        <dbReference type="SAM" id="MobiDB-lite"/>
    </source>
</evidence>
<keyword evidence="2" id="KW-0732">Signal</keyword>
<evidence type="ECO:0000313" key="4">
    <source>
        <dbReference type="EMBL" id="CAB3241564.1"/>
    </source>
</evidence>
<dbReference type="GO" id="GO:0008061">
    <property type="term" value="F:chitin binding"/>
    <property type="evidence" value="ECO:0007669"/>
    <property type="project" value="InterPro"/>
</dbReference>